<evidence type="ECO:0000259" key="2">
    <source>
        <dbReference type="Pfam" id="PF14028"/>
    </source>
</evidence>
<proteinExistence type="predicted"/>
<evidence type="ECO:0008006" key="5">
    <source>
        <dbReference type="Google" id="ProtNLM"/>
    </source>
</evidence>
<dbReference type="STRING" id="1302689.RG47T_4139"/>
<comment type="caution">
    <text evidence="3">The sequence shown here is derived from an EMBL/GenBank/DDBJ whole genome shotgun (WGS) entry which is preliminary data.</text>
</comment>
<sequence>MQNLTFIPALILRSPLYSFNEYCPSKLKSLLSDPSFILGVYLASPTLFKIIENANYNIAQLNKSQQLSLVKYINRMHYRPTPFGSFSSFSITQWGDGNNICLAGLPDLTLYTNWDQEVILKRSLAYIADHWRETQLQTNHTLYLIKDEYRFVRTHFNFDKRVISFSLEALTIDNILEGVLKLIEQPVKGDQLLETMSAQLEFSTQEAYDYLMFLIDIQIILPDAQPSVIGTGKQALTPCHPLQNHNPATLREKLRLREYGLQTEFGLQHLDLPQHTFYINTKRPVTGSLDIRYQNQLMQAVAFLSQALPVQFPSALKTFIDAFKTRYDQEEIPLLEALDPEIGLGYSDLAVKNINSELIADLYFPSQNSVANNLNWLNIHRTILNKWNNSTSHIPEIILNLDDVKIADQQKKTTPLPPSIAVMFRVLDDQLLLESAGGVTAAALIGRFTAFNDEVKTIAKQIVSDEQSTNPNVIFAEIGQLSGMHLDNVNRRTHLYNYEIPINVTSSLPPENQIQLNDLYLSVKQDRLLLKSKKLGKEIIPRLTSAYNYFHNDLALFRFLCDMQHQGLQSNLNFDIESFFPGLSFYPRVKIGSVIISQAKWILNEQDIAILSKSVTGFKIFSDQKKWPEYIAISKNDQQLTFNISKDTEILLFLECIQGAKTIQIQEHPLPNQQLITNSDDKPMVNQFVAFLKNTVPSYNALIMQPYINPAKVERTYLLGSEWIYLKIYCHEQSANNLIGQLLLPLLEGYELNIIKKWFFVRYLDPKPHIRLRMHVEVADIGHILTSFNKRLSNSTQRKIIHNYQSDTYHREIERYTPLLMDDVESVFHTSSKLVCHYIVNIASVSFELDYHTLALISTRDIIEIFYDFIGDGLSFTDTIAKSLYREFAKDKNLKITLDQKYRSIKPRLEQLLNNADYYLHLHLLPQFVSFANSCHQLKTKAENLSQQAKISLVADIIHMHLNRIFFEHPRKQELCVYHMLNKYIASQLAMKRLPDQLI</sequence>
<dbReference type="RefSeq" id="WP_074491215.1">
    <property type="nucleotide sequence ID" value="NZ_FPAM01000025.1"/>
</dbReference>
<dbReference type="AlphaFoldDB" id="A0A1Q6A3U1"/>
<evidence type="ECO:0000313" key="3">
    <source>
        <dbReference type="EMBL" id="OKS88667.1"/>
    </source>
</evidence>
<dbReference type="InterPro" id="IPR023809">
    <property type="entry name" value="Thiopep_bacteriocin_synth_dom"/>
</dbReference>
<evidence type="ECO:0000259" key="1">
    <source>
        <dbReference type="Pfam" id="PF04738"/>
    </source>
</evidence>
<keyword evidence="4" id="KW-1185">Reference proteome</keyword>
<reference evidence="3 4" key="1">
    <citation type="submission" date="2016-11" db="EMBL/GenBank/DDBJ databases">
        <title>Whole Genome Sequencing of Mucilaginibacter polytrichastri RG4-7(T) isolated from the moss sample.</title>
        <authorList>
            <person name="Li Y."/>
        </authorList>
    </citation>
    <scope>NUCLEOTIDE SEQUENCE [LARGE SCALE GENOMIC DNA]</scope>
    <source>
        <strain evidence="3 4">RG4-7</strain>
    </source>
</reference>
<dbReference type="InterPro" id="IPR006827">
    <property type="entry name" value="Lant_deHydtase_N"/>
</dbReference>
<dbReference type="NCBIfam" id="TIGR03891">
    <property type="entry name" value="thiopep_ocin"/>
    <property type="match status" value="1"/>
</dbReference>
<feature type="domain" description="Lantibiotic dehydratase N-terminal" evidence="1">
    <location>
        <begin position="33"/>
        <end position="648"/>
    </location>
</feature>
<dbReference type="Proteomes" id="UP000186720">
    <property type="component" value="Unassembled WGS sequence"/>
</dbReference>
<dbReference type="Pfam" id="PF04738">
    <property type="entry name" value="Lant_dehydr_N"/>
    <property type="match status" value="1"/>
</dbReference>
<gene>
    <name evidence="3" type="ORF">RG47T_4139</name>
</gene>
<evidence type="ECO:0000313" key="4">
    <source>
        <dbReference type="Proteomes" id="UP000186720"/>
    </source>
</evidence>
<dbReference type="EMBL" id="MPPL01000001">
    <property type="protein sequence ID" value="OKS88667.1"/>
    <property type="molecule type" value="Genomic_DNA"/>
</dbReference>
<feature type="domain" description="Thiopeptide-type bacteriocin biosynthesis" evidence="2">
    <location>
        <begin position="723"/>
        <end position="984"/>
    </location>
</feature>
<organism evidence="3 4">
    <name type="scientific">Mucilaginibacter polytrichastri</name>
    <dbReference type="NCBI Taxonomy" id="1302689"/>
    <lineage>
        <taxon>Bacteria</taxon>
        <taxon>Pseudomonadati</taxon>
        <taxon>Bacteroidota</taxon>
        <taxon>Sphingobacteriia</taxon>
        <taxon>Sphingobacteriales</taxon>
        <taxon>Sphingobacteriaceae</taxon>
        <taxon>Mucilaginibacter</taxon>
    </lineage>
</organism>
<protein>
    <recommendedName>
        <fullName evidence="5">Thiopeptide-type bacteriocin biosynthesis domain-containing protein</fullName>
    </recommendedName>
</protein>
<dbReference type="Pfam" id="PF14028">
    <property type="entry name" value="Lant_dehydr_C"/>
    <property type="match status" value="1"/>
</dbReference>
<accession>A0A1Q6A3U1</accession>
<dbReference type="OrthoDB" id="1273722at2"/>
<name>A0A1Q6A3U1_9SPHI</name>